<comment type="cofactor">
    <cofactor evidence="1">
        <name>Zn(2+)</name>
        <dbReference type="ChEBI" id="CHEBI:29105"/>
    </cofactor>
</comment>
<dbReference type="SUPFAM" id="SSF51261">
    <property type="entry name" value="Duplicated hybrid motif"/>
    <property type="match status" value="1"/>
</dbReference>
<keyword evidence="4" id="KW-0479">Metal-binding</keyword>
<dbReference type="PANTHER" id="PTHR21666:SF288">
    <property type="entry name" value="CELL DIVISION PROTEIN YTFB"/>
    <property type="match status" value="1"/>
</dbReference>
<evidence type="ECO:0000256" key="7">
    <source>
        <dbReference type="ARBA" id="ARBA00023049"/>
    </source>
</evidence>
<reference evidence="10" key="1">
    <citation type="submission" date="2018-06" db="EMBL/GenBank/DDBJ databases">
        <authorList>
            <person name="Zhirakovskaya E."/>
        </authorList>
    </citation>
    <scope>NUCLEOTIDE SEQUENCE</scope>
</reference>
<evidence type="ECO:0000256" key="6">
    <source>
        <dbReference type="ARBA" id="ARBA00022833"/>
    </source>
</evidence>
<proteinExistence type="predicted"/>
<name>A0A3B0YX81_9ZZZZ</name>
<dbReference type="PROSITE" id="PS51782">
    <property type="entry name" value="LYSM"/>
    <property type="match status" value="1"/>
</dbReference>
<dbReference type="GO" id="GO:0030313">
    <property type="term" value="C:cell envelope"/>
    <property type="evidence" value="ECO:0007669"/>
    <property type="project" value="UniProtKB-SubCell"/>
</dbReference>
<feature type="transmembrane region" description="Helical" evidence="8">
    <location>
        <begin position="31"/>
        <end position="50"/>
    </location>
</feature>
<keyword evidence="8" id="KW-1133">Transmembrane helix</keyword>
<dbReference type="Pfam" id="PF01551">
    <property type="entry name" value="Peptidase_M23"/>
    <property type="match status" value="1"/>
</dbReference>
<evidence type="ECO:0000256" key="5">
    <source>
        <dbReference type="ARBA" id="ARBA00022801"/>
    </source>
</evidence>
<gene>
    <name evidence="10" type="ORF">MNBD_GAMMA16-1452</name>
</gene>
<dbReference type="Gene3D" id="3.10.450.350">
    <property type="match status" value="2"/>
</dbReference>
<dbReference type="FunFam" id="2.70.70.10:FF:000002">
    <property type="entry name" value="Murein DD-endopeptidase MepM"/>
    <property type="match status" value="1"/>
</dbReference>
<dbReference type="InterPro" id="IPR050570">
    <property type="entry name" value="Cell_wall_metabolism_enzyme"/>
</dbReference>
<dbReference type="InterPro" id="IPR007340">
    <property type="entry name" value="LysM_Opacity-associatedA"/>
</dbReference>
<dbReference type="GO" id="GO:0006508">
    <property type="term" value="P:proteolysis"/>
    <property type="evidence" value="ECO:0007669"/>
    <property type="project" value="UniProtKB-KW"/>
</dbReference>
<keyword evidence="5" id="KW-0378">Hydrolase</keyword>
<dbReference type="InterPro" id="IPR018392">
    <property type="entry name" value="LysM"/>
</dbReference>
<dbReference type="InterPro" id="IPR016047">
    <property type="entry name" value="M23ase_b-sheet_dom"/>
</dbReference>
<keyword evidence="8" id="KW-0472">Membrane</keyword>
<dbReference type="Pfam" id="PF19425">
    <property type="entry name" value="Csd3_N2"/>
    <property type="match status" value="1"/>
</dbReference>
<protein>
    <submittedName>
        <fullName evidence="10">Peptidase, M23/M37 family</fullName>
    </submittedName>
</protein>
<keyword evidence="6" id="KW-0862">Zinc</keyword>
<keyword evidence="7" id="KW-0482">Metalloprotease</keyword>
<comment type="subcellular location">
    <subcellularLocation>
        <location evidence="2">Cell envelope</location>
    </subcellularLocation>
</comment>
<dbReference type="EMBL" id="UOFO01000033">
    <property type="protein sequence ID" value="VAW84031.1"/>
    <property type="molecule type" value="Genomic_DNA"/>
</dbReference>
<evidence type="ECO:0000259" key="9">
    <source>
        <dbReference type="PROSITE" id="PS51782"/>
    </source>
</evidence>
<organism evidence="10">
    <name type="scientific">hydrothermal vent metagenome</name>
    <dbReference type="NCBI Taxonomy" id="652676"/>
    <lineage>
        <taxon>unclassified sequences</taxon>
        <taxon>metagenomes</taxon>
        <taxon>ecological metagenomes</taxon>
    </lineage>
</organism>
<dbReference type="PANTHER" id="PTHR21666">
    <property type="entry name" value="PEPTIDASE-RELATED"/>
    <property type="match status" value="1"/>
</dbReference>
<dbReference type="GO" id="GO:0046872">
    <property type="term" value="F:metal ion binding"/>
    <property type="evidence" value="ECO:0007669"/>
    <property type="project" value="UniProtKB-KW"/>
</dbReference>
<evidence type="ECO:0000256" key="4">
    <source>
        <dbReference type="ARBA" id="ARBA00022723"/>
    </source>
</evidence>
<dbReference type="Pfam" id="PF04225">
    <property type="entry name" value="LysM_OapA"/>
    <property type="match status" value="1"/>
</dbReference>
<keyword evidence="3" id="KW-0645">Protease</keyword>
<dbReference type="GO" id="GO:0004222">
    <property type="term" value="F:metalloendopeptidase activity"/>
    <property type="evidence" value="ECO:0007669"/>
    <property type="project" value="TreeGrafter"/>
</dbReference>
<evidence type="ECO:0000256" key="1">
    <source>
        <dbReference type="ARBA" id="ARBA00001947"/>
    </source>
</evidence>
<dbReference type="InterPro" id="IPR011055">
    <property type="entry name" value="Dup_hybrid_motif"/>
</dbReference>
<dbReference type="AlphaFoldDB" id="A0A3B0YX81"/>
<evidence type="ECO:0000256" key="3">
    <source>
        <dbReference type="ARBA" id="ARBA00022670"/>
    </source>
</evidence>
<accession>A0A3B0YX81</accession>
<dbReference type="GO" id="GO:0042834">
    <property type="term" value="F:peptidoglycan binding"/>
    <property type="evidence" value="ECO:0007669"/>
    <property type="project" value="InterPro"/>
</dbReference>
<sequence>MKKRSIINQDYRHNFESTRPSGSFKLALRHVLFILGIIAGAATLLIIGPYEAAATKPAPSQLNEETQTLPLQLPNHQAPIEPNKQTMMIKPVPTPSTETIASIPLKVSPITSRDTIKKLPSQDKWKSVTIRSGDNLAAVFSRLGLSPSDLHQIMALGKTTQRLKKIFPGDIIKVNLNANGQLNTLHYEINETRRLEVIQHSPGEFTASTTELPLDIRLAYTEGTINSSLFMAAQKAHLPDRITMELANIFGWDIDFALDIRKGDHFSLLYEELYRDGKKLKNGKIVAATFTNRGNNYEAVYYTPEKGLSGYYSPDGLSMRKTFLRTPIEFARISSRFSTGRKHPILNTIRAHKGVDYAASRGTPIRATGDGKIVHRGHKGGYGKTIIIQHGSQYSTLYAHLSNYARNSKSGQKVKQGQIIGYVGSTGLATGPHLHYEFRVNGVHRNPLTVRFPGAEPLPKKYHADLKKISRSLLARLQQQRQTQLASNP</sequence>
<evidence type="ECO:0000256" key="2">
    <source>
        <dbReference type="ARBA" id="ARBA00004196"/>
    </source>
</evidence>
<dbReference type="CDD" id="cd12797">
    <property type="entry name" value="M23_peptidase"/>
    <property type="match status" value="1"/>
</dbReference>
<feature type="domain" description="LysM" evidence="9">
    <location>
        <begin position="126"/>
        <end position="174"/>
    </location>
</feature>
<evidence type="ECO:0000256" key="8">
    <source>
        <dbReference type="SAM" id="Phobius"/>
    </source>
</evidence>
<dbReference type="Gene3D" id="2.70.70.10">
    <property type="entry name" value="Glucose Permease (Domain IIA)"/>
    <property type="match status" value="1"/>
</dbReference>
<evidence type="ECO:0000313" key="10">
    <source>
        <dbReference type="EMBL" id="VAW84031.1"/>
    </source>
</evidence>
<keyword evidence="8" id="KW-0812">Transmembrane</keyword>
<dbReference type="InterPro" id="IPR045834">
    <property type="entry name" value="Csd3_N2"/>
</dbReference>